<keyword evidence="3" id="KW-0399">Innate immunity</keyword>
<evidence type="ECO:0000259" key="16">
    <source>
        <dbReference type="PROSITE" id="PS50104"/>
    </source>
</evidence>
<keyword evidence="12" id="KW-0325">Glycoprotein</keyword>
<dbReference type="Pfam" id="PF01582">
    <property type="entry name" value="TIR"/>
    <property type="match status" value="1"/>
</dbReference>
<dbReference type="SMART" id="SM00255">
    <property type="entry name" value="TIR"/>
    <property type="match status" value="1"/>
</dbReference>
<dbReference type="Gene3D" id="3.80.10.10">
    <property type="entry name" value="Ribonuclease Inhibitor"/>
    <property type="match status" value="3"/>
</dbReference>
<dbReference type="Pfam" id="PF13855">
    <property type="entry name" value="LRR_8"/>
    <property type="match status" value="3"/>
</dbReference>
<reference evidence="17" key="1">
    <citation type="submission" date="2020-06" db="EMBL/GenBank/DDBJ databases">
        <authorList>
            <consortium name="Wellcome Sanger Institute Data Sharing"/>
        </authorList>
    </citation>
    <scope>NUCLEOTIDE SEQUENCE [LARGE SCALE GENOMIC DNA]</scope>
</reference>
<reference evidence="17" key="3">
    <citation type="submission" date="2025-09" db="UniProtKB">
        <authorList>
            <consortium name="Ensembl"/>
        </authorList>
    </citation>
    <scope>IDENTIFICATION</scope>
</reference>
<dbReference type="FunFam" id="3.40.50.10140:FF:000001">
    <property type="entry name" value="Toll-like receptor 2"/>
    <property type="match status" value="1"/>
</dbReference>
<protein>
    <submittedName>
        <fullName evidence="17">Toll-like receptor 13</fullName>
    </submittedName>
</protein>
<keyword evidence="8" id="KW-0391">Immunity</keyword>
<dbReference type="Gene3D" id="3.40.50.10140">
    <property type="entry name" value="Toll/interleukin-1 receptor homology (TIR) domain"/>
    <property type="match status" value="1"/>
</dbReference>
<dbReference type="SUPFAM" id="SSF52200">
    <property type="entry name" value="Toll/Interleukin receptor TIR domain"/>
    <property type="match status" value="1"/>
</dbReference>
<reference evidence="17" key="2">
    <citation type="submission" date="2025-08" db="UniProtKB">
        <authorList>
            <consortium name="Ensembl"/>
        </authorList>
    </citation>
    <scope>IDENTIFICATION</scope>
</reference>
<evidence type="ECO:0000256" key="10">
    <source>
        <dbReference type="ARBA" id="ARBA00023136"/>
    </source>
</evidence>
<dbReference type="Pfam" id="PF13306">
    <property type="entry name" value="LRR_5"/>
    <property type="match status" value="1"/>
</dbReference>
<evidence type="ECO:0000256" key="5">
    <source>
        <dbReference type="ARBA" id="ARBA00022692"/>
    </source>
</evidence>
<dbReference type="SMART" id="SM00369">
    <property type="entry name" value="LRR_TYP"/>
    <property type="match status" value="14"/>
</dbReference>
<keyword evidence="18" id="KW-1185">Reference proteome</keyword>
<organism evidence="17 18">
    <name type="scientific">Gouania willdenowi</name>
    <name type="common">Blunt-snouted clingfish</name>
    <name type="synonym">Lepadogaster willdenowi</name>
    <dbReference type="NCBI Taxonomy" id="441366"/>
    <lineage>
        <taxon>Eukaryota</taxon>
        <taxon>Metazoa</taxon>
        <taxon>Chordata</taxon>
        <taxon>Craniata</taxon>
        <taxon>Vertebrata</taxon>
        <taxon>Euteleostomi</taxon>
        <taxon>Actinopterygii</taxon>
        <taxon>Neopterygii</taxon>
        <taxon>Teleostei</taxon>
        <taxon>Neoteleostei</taxon>
        <taxon>Acanthomorphata</taxon>
        <taxon>Ovalentaria</taxon>
        <taxon>Blenniimorphae</taxon>
        <taxon>Blenniiformes</taxon>
        <taxon>Gobiesocoidei</taxon>
        <taxon>Gobiesocidae</taxon>
        <taxon>Gobiesocinae</taxon>
        <taxon>Gouania</taxon>
    </lineage>
</organism>
<comment type="similarity">
    <text evidence="2">Belongs to the Toll-like receptor family.</text>
</comment>
<dbReference type="GO" id="GO:0005886">
    <property type="term" value="C:plasma membrane"/>
    <property type="evidence" value="ECO:0007669"/>
    <property type="project" value="TreeGrafter"/>
</dbReference>
<feature type="chain" id="PRO_5034977083" evidence="15">
    <location>
        <begin position="27"/>
        <end position="942"/>
    </location>
</feature>
<keyword evidence="6 15" id="KW-0732">Signal</keyword>
<evidence type="ECO:0000313" key="18">
    <source>
        <dbReference type="Proteomes" id="UP000694680"/>
    </source>
</evidence>
<evidence type="ECO:0000256" key="9">
    <source>
        <dbReference type="ARBA" id="ARBA00022989"/>
    </source>
</evidence>
<dbReference type="InterPro" id="IPR000157">
    <property type="entry name" value="TIR_dom"/>
</dbReference>
<dbReference type="GO" id="GO:0038023">
    <property type="term" value="F:signaling receptor activity"/>
    <property type="evidence" value="ECO:0007669"/>
    <property type="project" value="TreeGrafter"/>
</dbReference>
<evidence type="ECO:0000313" key="17">
    <source>
        <dbReference type="Ensembl" id="ENSGWIP00000032213.1"/>
    </source>
</evidence>
<evidence type="ECO:0000256" key="3">
    <source>
        <dbReference type="ARBA" id="ARBA00022588"/>
    </source>
</evidence>
<dbReference type="AlphaFoldDB" id="A0A8C5GLU6"/>
<dbReference type="InterPro" id="IPR026906">
    <property type="entry name" value="LRR_5"/>
</dbReference>
<evidence type="ECO:0000256" key="13">
    <source>
        <dbReference type="ARBA" id="ARBA00023198"/>
    </source>
</evidence>
<evidence type="ECO:0000256" key="15">
    <source>
        <dbReference type="SAM" id="SignalP"/>
    </source>
</evidence>
<dbReference type="Proteomes" id="UP000694680">
    <property type="component" value="Chromosome 18"/>
</dbReference>
<dbReference type="SUPFAM" id="SSF52058">
    <property type="entry name" value="L domain-like"/>
    <property type="match status" value="2"/>
</dbReference>
<feature type="transmembrane region" description="Helical" evidence="14">
    <location>
        <begin position="740"/>
        <end position="760"/>
    </location>
</feature>
<evidence type="ECO:0000256" key="1">
    <source>
        <dbReference type="ARBA" id="ARBA00004479"/>
    </source>
</evidence>
<name>A0A8C5GLU6_GOUWI</name>
<dbReference type="GO" id="GO:0007165">
    <property type="term" value="P:signal transduction"/>
    <property type="evidence" value="ECO:0007669"/>
    <property type="project" value="InterPro"/>
</dbReference>
<evidence type="ECO:0000256" key="12">
    <source>
        <dbReference type="ARBA" id="ARBA00023180"/>
    </source>
</evidence>
<evidence type="ECO:0000256" key="6">
    <source>
        <dbReference type="ARBA" id="ARBA00022729"/>
    </source>
</evidence>
<dbReference type="FunFam" id="3.80.10.10:FF:000770">
    <property type="entry name" value="Uncharacterized protein"/>
    <property type="match status" value="1"/>
</dbReference>
<evidence type="ECO:0000256" key="7">
    <source>
        <dbReference type="ARBA" id="ARBA00022737"/>
    </source>
</evidence>
<feature type="domain" description="TIR" evidence="16">
    <location>
        <begin position="787"/>
        <end position="928"/>
    </location>
</feature>
<dbReference type="Ensembl" id="ENSGWIT00000035067.1">
    <property type="protein sequence ID" value="ENSGWIP00000032213.1"/>
    <property type="gene ID" value="ENSGWIG00000016608.1"/>
</dbReference>
<dbReference type="InterPro" id="IPR035897">
    <property type="entry name" value="Toll_tir_struct_dom_sf"/>
</dbReference>
<dbReference type="InterPro" id="IPR003591">
    <property type="entry name" value="Leu-rich_rpt_typical-subtyp"/>
</dbReference>
<dbReference type="SMART" id="SM00365">
    <property type="entry name" value="LRR_SD22"/>
    <property type="match status" value="7"/>
</dbReference>
<comment type="subcellular location">
    <subcellularLocation>
        <location evidence="1">Membrane</location>
        <topology evidence="1">Single-pass type I membrane protein</topology>
    </subcellularLocation>
</comment>
<accession>A0A8C5GLU6</accession>
<evidence type="ECO:0000256" key="14">
    <source>
        <dbReference type="SAM" id="Phobius"/>
    </source>
</evidence>
<evidence type="ECO:0000256" key="8">
    <source>
        <dbReference type="ARBA" id="ARBA00022859"/>
    </source>
</evidence>
<proteinExistence type="inferred from homology"/>
<dbReference type="PANTHER" id="PTHR24365">
    <property type="entry name" value="TOLL-LIKE RECEPTOR"/>
    <property type="match status" value="1"/>
</dbReference>
<dbReference type="RefSeq" id="XP_028330610.1">
    <property type="nucleotide sequence ID" value="XM_028474809.1"/>
</dbReference>
<dbReference type="OrthoDB" id="1421090at2759"/>
<keyword evidence="5 14" id="KW-0812">Transmembrane</keyword>
<keyword evidence="9 14" id="KW-1133">Transmembrane helix</keyword>
<dbReference type="PRINTS" id="PR00019">
    <property type="entry name" value="LEURICHRPT"/>
</dbReference>
<keyword evidence="10 14" id="KW-0472">Membrane</keyword>
<evidence type="ECO:0000256" key="11">
    <source>
        <dbReference type="ARBA" id="ARBA00023170"/>
    </source>
</evidence>
<feature type="signal peptide" evidence="15">
    <location>
        <begin position="1"/>
        <end position="26"/>
    </location>
</feature>
<dbReference type="PROSITE" id="PS50104">
    <property type="entry name" value="TIR"/>
    <property type="match status" value="1"/>
</dbReference>
<keyword evidence="13" id="KW-0395">Inflammatory response</keyword>
<dbReference type="GeneID" id="114480567"/>
<dbReference type="GO" id="GO:0045087">
    <property type="term" value="P:innate immune response"/>
    <property type="evidence" value="ECO:0007669"/>
    <property type="project" value="UniProtKB-KW"/>
</dbReference>
<keyword evidence="7" id="KW-0677">Repeat</keyword>
<sequence length="942" mass="109202">MPDLGSCPPVLVSLLCFLLLQHSTWSFSLKNCTISDSDDENGNDVYVSCDYRYLTVIPDDIPQNAVSLNLCENHITRITRAELRGLSKLVTAQFDVNRISAVEDEAFADMVELRFLSMNDNKLTNLTEKMFQGLSKLEELYLSDNEISFLTPRAFQSLPRLRSVGLTNNYLSKMTDIHPILKLPALISLQLAFNRLEYFQTDRIPVKLSNLTYLDLSLNFLRKFSITRHVFPNLSSLVFNECGYNIQWDVKNKTFLRSLTRLSLSGIYISFDSYRAILQTTSSLKQLEFSNMKSWLDQGLVETACQIPSLRTLVLTGCSLKTIDDKLLQSCSQITHLNLNFNSLLEMFEHSLQSLTQLRILSMSNNELSKLPVTIRGISTLEVLDLSYNSVKELDCLDFKNLTNLTSLNLQNNHVSTLQGCLFENLKELKELNLRLNSLDFVGNAFKLNLQKLESLNLDKNDFKAIRDGDFRSLFSLQELNLQTDDSYRIDHEALEGLGNLQTLRITCPFLTVIFESLQSLQNLSIVLVFNDHHNSHRRDDDSPFSNLTLLKRLEIKKQTTDKGGTSTDLLSGLRSLEFFRAENFFKESVHLDTFRFTPKLKNLQIVHSDLSDLTPELFWYIPDLKELDLSNNKLKSLDFLAQAKLLALSVLKLSNNDLSVINETVFQFLPALRYLDLSDNPLTCECSNSGFMQWIQTNNQTQVVNGYQYICAFPVRRQEEHFLDFDVHSCWMDRSFLCFISSTCLIMFVLLTSFIYHFLRWHLTYAYYLFLAFLYDNSRKKAGTPHRYDAFISYNVHDEAWVYRELLPVLEGQQGWRLCLHHRDFEPGKAIVENITDAIYSSRKTLCVISHHYLQSEWCSREIQMASFRLFDEHKDVLIMLFLEDIPARQLSPYYTMRRLVKRCTYLSWPQAGQHARVFWENVRRALRTHEDPDEAEDFFC</sequence>
<evidence type="ECO:0000256" key="2">
    <source>
        <dbReference type="ARBA" id="ARBA00009634"/>
    </source>
</evidence>
<dbReference type="GO" id="GO:0006954">
    <property type="term" value="P:inflammatory response"/>
    <property type="evidence" value="ECO:0007669"/>
    <property type="project" value="UniProtKB-KW"/>
</dbReference>
<keyword evidence="4" id="KW-0433">Leucine-rich repeat</keyword>
<gene>
    <name evidence="17" type="primary">LOC114480567</name>
</gene>
<evidence type="ECO:0000256" key="4">
    <source>
        <dbReference type="ARBA" id="ARBA00022614"/>
    </source>
</evidence>
<dbReference type="InterPro" id="IPR001611">
    <property type="entry name" value="Leu-rich_rpt"/>
</dbReference>
<dbReference type="InterPro" id="IPR032675">
    <property type="entry name" value="LRR_dom_sf"/>
</dbReference>
<keyword evidence="11" id="KW-0675">Receptor</keyword>
<dbReference type="PANTHER" id="PTHR24365:SF522">
    <property type="entry name" value="LOW QUALITY PROTEIN: TOLL-LIKE RECEPTOR 13-RELATED"/>
    <property type="match status" value="1"/>
</dbReference>
<dbReference type="PROSITE" id="PS51450">
    <property type="entry name" value="LRR"/>
    <property type="match status" value="4"/>
</dbReference>